<evidence type="ECO:0000313" key="6">
    <source>
        <dbReference type="EMBL" id="EGD55286.1"/>
    </source>
</evidence>
<dbReference type="InterPro" id="IPR041233">
    <property type="entry name" value="Melibiase_C"/>
</dbReference>
<keyword evidence="3" id="KW-0326">Glycosidase</keyword>
<dbReference type="AlphaFoldDB" id="F1YJ71"/>
<dbReference type="Proteomes" id="UP000035065">
    <property type="component" value="Unassembled WGS sequence"/>
</dbReference>
<reference evidence="6 7" key="1">
    <citation type="journal article" date="2011" name="J. Bacteriol.">
        <title>Draft Genome Sequence of Gordonia neofelifaecis NRRL B-59395, a Cholesterol-Degrading Actinomycete.</title>
        <authorList>
            <person name="Ge F."/>
            <person name="Li W."/>
            <person name="Chen G."/>
            <person name="Liu Y."/>
            <person name="Zhang G."/>
            <person name="Yong B."/>
            <person name="Wang Q."/>
            <person name="Wang N."/>
            <person name="Huang Z."/>
            <person name="Li W."/>
            <person name="Wang J."/>
            <person name="Wu C."/>
            <person name="Xie Q."/>
            <person name="Liu G."/>
        </authorList>
    </citation>
    <scope>NUCLEOTIDE SEQUENCE [LARGE SCALE GENOMIC DNA]</scope>
    <source>
        <strain evidence="6 7">NRRL B-59395</strain>
    </source>
</reference>
<dbReference type="GO" id="GO:0005975">
    <property type="term" value="P:carbohydrate metabolic process"/>
    <property type="evidence" value="ECO:0007669"/>
    <property type="project" value="InterPro"/>
</dbReference>
<keyword evidence="7" id="KW-1185">Reference proteome</keyword>
<keyword evidence="1 4" id="KW-0732">Signal</keyword>
<dbReference type="InterPro" id="IPR013785">
    <property type="entry name" value="Aldolase_TIM"/>
</dbReference>
<dbReference type="Pfam" id="PF17801">
    <property type="entry name" value="Melibiase_C"/>
    <property type="match status" value="1"/>
</dbReference>
<evidence type="ECO:0000313" key="7">
    <source>
        <dbReference type="Proteomes" id="UP000035065"/>
    </source>
</evidence>
<evidence type="ECO:0000256" key="1">
    <source>
        <dbReference type="ARBA" id="ARBA00022729"/>
    </source>
</evidence>
<dbReference type="PANTHER" id="PTHR11452">
    <property type="entry name" value="ALPHA-GALACTOSIDASE/ALPHA-N-ACETYLGALACTOSAMINIDASE"/>
    <property type="match status" value="1"/>
</dbReference>
<organism evidence="6 7">
    <name type="scientific">Gordonia neofelifaecis NRRL B-59395</name>
    <dbReference type="NCBI Taxonomy" id="644548"/>
    <lineage>
        <taxon>Bacteria</taxon>
        <taxon>Bacillati</taxon>
        <taxon>Actinomycetota</taxon>
        <taxon>Actinomycetes</taxon>
        <taxon>Mycobacteriales</taxon>
        <taxon>Gordoniaceae</taxon>
        <taxon>Gordonia</taxon>
    </lineage>
</organism>
<dbReference type="eggNOG" id="COG3345">
    <property type="taxonomic scope" value="Bacteria"/>
</dbReference>
<evidence type="ECO:0000256" key="4">
    <source>
        <dbReference type="SAM" id="SignalP"/>
    </source>
</evidence>
<dbReference type="EMBL" id="AEUD01000007">
    <property type="protein sequence ID" value="EGD55286.1"/>
    <property type="molecule type" value="Genomic_DNA"/>
</dbReference>
<feature type="chain" id="PRO_5038696600" evidence="4">
    <location>
        <begin position="21"/>
        <end position="250"/>
    </location>
</feature>
<evidence type="ECO:0000256" key="3">
    <source>
        <dbReference type="ARBA" id="ARBA00023295"/>
    </source>
</evidence>
<dbReference type="InterPro" id="IPR013780">
    <property type="entry name" value="Glyco_hydro_b"/>
</dbReference>
<dbReference type="InterPro" id="IPR002241">
    <property type="entry name" value="Glyco_hydro_27"/>
</dbReference>
<dbReference type="Gene3D" id="3.20.20.70">
    <property type="entry name" value="Aldolase class I"/>
    <property type="match status" value="1"/>
</dbReference>
<name>F1YJ71_9ACTN</name>
<gene>
    <name evidence="6" type="ORF">SCNU_10449</name>
</gene>
<feature type="signal peptide" evidence="4">
    <location>
        <begin position="1"/>
        <end position="20"/>
    </location>
</feature>
<dbReference type="GO" id="GO:0004553">
    <property type="term" value="F:hydrolase activity, hydrolyzing O-glycosyl compounds"/>
    <property type="evidence" value="ECO:0007669"/>
    <property type="project" value="InterPro"/>
</dbReference>
<accession>F1YJ71</accession>
<dbReference type="OrthoDB" id="9807519at2"/>
<dbReference type="STRING" id="644548.SCNU_10449"/>
<dbReference type="Gene3D" id="2.60.40.1180">
    <property type="entry name" value="Golgi alpha-mannosidase II"/>
    <property type="match status" value="1"/>
</dbReference>
<keyword evidence="2" id="KW-0378">Hydrolase</keyword>
<dbReference type="SUPFAM" id="SSF51011">
    <property type="entry name" value="Glycosyl hydrolase domain"/>
    <property type="match status" value="1"/>
</dbReference>
<sequence>MRRLLVVIAAVLVAVGVAGCAEDSDQSAPDGAVPNLGWLVRSFGTCAATEQQVRDQAQRLVATGLRDAGYRTVLVDCRGAGQARYRAPADQRFLAGLGIRLSFLGDTTSVVAADMPRVEALRTAVTRHVMEARPLIPSADLATVPAANIATLANREALELLRDPRAAPGAPVHDDREVYSRAIGERGLLVSLTNGSGADRSMSVGVRELGLAGDDLVPARDIWTGRRITAQDGELTIPVRSGDSALLRIG</sequence>
<evidence type="ECO:0000256" key="2">
    <source>
        <dbReference type="ARBA" id="ARBA00022801"/>
    </source>
</evidence>
<proteinExistence type="predicted"/>
<evidence type="ECO:0000259" key="5">
    <source>
        <dbReference type="Pfam" id="PF17801"/>
    </source>
</evidence>
<comment type="caution">
    <text evidence="6">The sequence shown here is derived from an EMBL/GenBank/DDBJ whole genome shotgun (WGS) entry which is preliminary data.</text>
</comment>
<feature type="domain" description="Alpha galactosidase C-terminal" evidence="5">
    <location>
        <begin position="174"/>
        <end position="249"/>
    </location>
</feature>
<protein>
    <submittedName>
        <fullName evidence="6">Alpha-galactosidase</fullName>
    </submittedName>
</protein>
<dbReference type="PROSITE" id="PS51257">
    <property type="entry name" value="PROKAR_LIPOPROTEIN"/>
    <property type="match status" value="1"/>
</dbReference>
<dbReference type="RefSeq" id="WP_009679314.1">
    <property type="nucleotide sequence ID" value="NZ_AEUD01000007.1"/>
</dbReference>
<dbReference type="PANTHER" id="PTHR11452:SF75">
    <property type="entry name" value="ALPHA-GALACTOSIDASE MEL1"/>
    <property type="match status" value="1"/>
</dbReference>